<dbReference type="PROSITE" id="PS51257">
    <property type="entry name" value="PROKAR_LIPOPROTEIN"/>
    <property type="match status" value="1"/>
</dbReference>
<dbReference type="CDD" id="cd01347">
    <property type="entry name" value="ligand_gated_channel"/>
    <property type="match status" value="1"/>
</dbReference>
<dbReference type="Gene3D" id="3.55.50.30">
    <property type="match status" value="1"/>
</dbReference>
<keyword evidence="4 14" id="KW-1134">Transmembrane beta strand</keyword>
<evidence type="ECO:0000256" key="4">
    <source>
        <dbReference type="ARBA" id="ARBA00022452"/>
    </source>
</evidence>
<evidence type="ECO:0000259" key="18">
    <source>
        <dbReference type="Pfam" id="PF07715"/>
    </source>
</evidence>
<sequence>MRRRTRFFTTRTALTCATTLACLTALGAAAPRPAHAASPTSAPTYRFAIPASPLPVAIARIGGIGGARIAYAFPLPANATSQPVSGTLTTEAALRQALAGTGIGIAAGPDGALLLTPSTHSTITLGPVRVGGQSTRQNPTGPGIGYVAETTMAGTKTDTPLTEIPNSIYVITKQQMVDQQPQNVQEALRYTPGIYAESWGTYSQGSAQTNTILQRGFGTSQFVDGLMSESFSAGETAFLERIEAINGPASVMYGQTTPGGMIAMSLKKPTDTPLHQASLGFGSWGRYEATVDVSDKVTRSGNVRYRIAAIGTTQGTQTRYVDYHRVGVLPSITWDIDHDTSLSLIGSYLYTPGSGANTSQQPPYATLLPGAYGRLPRSRFLGDRNWNENANRDAMFEYQFHHRFNRFIAFDQVFRFEQSQWNYERMNYAGMLNQTTALRLPSSTKETNDTVGLDSRVHGNFDIGQLSNIWVVGSDFRQYSNHFHQIFDRSSGFNGLPGFNGFSTINIYDPQSNYIPCVDVHNPTCRDQVYNGNTSYFQEGVYFQDQIKWKGLSILLGGRQDWVNYHGGTTTTSNINATSTATTSYSADLPRPQSAFTWRAGLVYAFDFGLSPYFSYSTSFIPQTGNNWQGNTFPPLTGRQYEAGLKYKVPHRDILITGAAYHIDENHYLITDPVHTDFSADAGRVTSEGFELAANANITRDLRAIASYSFTKATFTRTNLIATESFPDGSSGADVAEKGKYVPTVPRNMFSFFLDYTPPYRLLRGFGLNGGLRYIGSTYNSAANSYKVPAYLLFDIGAHYDLGAATPILRGLKAQLAVSNLTNKYYITSCTGAYSCYIGQGRRLYGNLTYSW</sequence>
<evidence type="ECO:0000313" key="21">
    <source>
        <dbReference type="Proteomes" id="UP000254958"/>
    </source>
</evidence>
<evidence type="ECO:0000256" key="1">
    <source>
        <dbReference type="ARBA" id="ARBA00004571"/>
    </source>
</evidence>
<dbReference type="EMBL" id="JABEQI010000007">
    <property type="protein sequence ID" value="MBB2187210.1"/>
    <property type="molecule type" value="Genomic_DNA"/>
</dbReference>
<dbReference type="Proteomes" id="UP000254958">
    <property type="component" value="Unassembled WGS sequence"/>
</dbReference>
<feature type="domain" description="TonB-dependent receptor-like beta-barrel" evidence="17">
    <location>
        <begin position="334"/>
        <end position="821"/>
    </location>
</feature>
<evidence type="ECO:0000256" key="12">
    <source>
        <dbReference type="ARBA" id="ARBA00023170"/>
    </source>
</evidence>
<feature type="domain" description="TonB-dependent receptor plug" evidence="18">
    <location>
        <begin position="161"/>
        <end position="260"/>
    </location>
</feature>
<keyword evidence="7 16" id="KW-0732">Signal</keyword>
<dbReference type="InterPro" id="IPR037066">
    <property type="entry name" value="Plug_dom_sf"/>
</dbReference>
<evidence type="ECO:0000256" key="7">
    <source>
        <dbReference type="ARBA" id="ARBA00022729"/>
    </source>
</evidence>
<evidence type="ECO:0000313" key="20">
    <source>
        <dbReference type="EMBL" id="RDI36752.1"/>
    </source>
</evidence>
<keyword evidence="21" id="KW-1185">Reference proteome</keyword>
<name>A0A370FYY7_GLULI</name>
<comment type="similarity">
    <text evidence="2 14 15">Belongs to the TonB-dependent receptor family.</text>
</comment>
<keyword evidence="5" id="KW-0410">Iron transport</keyword>
<keyword evidence="10 15" id="KW-0798">TonB box</keyword>
<evidence type="ECO:0000256" key="15">
    <source>
        <dbReference type="RuleBase" id="RU003357"/>
    </source>
</evidence>
<keyword evidence="12 20" id="KW-0675">Receptor</keyword>
<dbReference type="Pfam" id="PF07715">
    <property type="entry name" value="Plug"/>
    <property type="match status" value="1"/>
</dbReference>
<dbReference type="PROSITE" id="PS52016">
    <property type="entry name" value="TONB_DEPENDENT_REC_3"/>
    <property type="match status" value="1"/>
</dbReference>
<evidence type="ECO:0000256" key="2">
    <source>
        <dbReference type="ARBA" id="ARBA00009810"/>
    </source>
</evidence>
<keyword evidence="9" id="KW-0406">Ion transport</keyword>
<dbReference type="InterPro" id="IPR039426">
    <property type="entry name" value="TonB-dep_rcpt-like"/>
</dbReference>
<comment type="caution">
    <text evidence="20">The sequence shown here is derived from an EMBL/GenBank/DDBJ whole genome shotgun (WGS) entry which is preliminary data.</text>
</comment>
<reference evidence="20 21" key="1">
    <citation type="submission" date="2018-07" db="EMBL/GenBank/DDBJ databases">
        <title>Genomic Encyclopedia of Type Strains, Phase IV (KMG-IV): sequencing the most valuable type-strain genomes for metagenomic binning, comparative biology and taxonomic classification.</title>
        <authorList>
            <person name="Goeker M."/>
        </authorList>
    </citation>
    <scope>NUCLEOTIDE SEQUENCE [LARGE SCALE GENOMIC DNA]</scope>
    <source>
        <strain evidence="20 21">DSM 5603</strain>
    </source>
</reference>
<dbReference type="Pfam" id="PF00593">
    <property type="entry name" value="TonB_dep_Rec_b-barrel"/>
    <property type="match status" value="1"/>
</dbReference>
<dbReference type="InterPro" id="IPR010105">
    <property type="entry name" value="TonB_sidphr_rcpt"/>
</dbReference>
<dbReference type="GO" id="GO:0038023">
    <property type="term" value="F:signaling receptor activity"/>
    <property type="evidence" value="ECO:0007669"/>
    <property type="project" value="InterPro"/>
</dbReference>
<dbReference type="PANTHER" id="PTHR32552:SF68">
    <property type="entry name" value="FERRICHROME OUTER MEMBRANE TRANSPORTER_PHAGE RECEPTOR"/>
    <property type="match status" value="1"/>
</dbReference>
<comment type="subcellular location">
    <subcellularLocation>
        <location evidence="1 14">Cell outer membrane</location>
        <topology evidence="1 14">Multi-pass membrane protein</topology>
    </subcellularLocation>
</comment>
<evidence type="ECO:0000256" key="9">
    <source>
        <dbReference type="ARBA" id="ARBA00023065"/>
    </source>
</evidence>
<dbReference type="Gene3D" id="2.170.130.10">
    <property type="entry name" value="TonB-dependent receptor, plug domain"/>
    <property type="match status" value="1"/>
</dbReference>
<keyword evidence="13 14" id="KW-0998">Cell outer membrane</keyword>
<evidence type="ECO:0000256" key="13">
    <source>
        <dbReference type="ARBA" id="ARBA00023237"/>
    </source>
</evidence>
<accession>A0A370FYY7</accession>
<evidence type="ECO:0000256" key="5">
    <source>
        <dbReference type="ARBA" id="ARBA00022496"/>
    </source>
</evidence>
<dbReference type="Gene3D" id="2.40.170.20">
    <property type="entry name" value="TonB-dependent receptor, beta-barrel domain"/>
    <property type="match status" value="1"/>
</dbReference>
<protein>
    <submittedName>
        <fullName evidence="20">Iron complex outermembrane receptor protein</fullName>
    </submittedName>
    <submittedName>
        <fullName evidence="19">TonB-dependent siderophore receptor</fullName>
    </submittedName>
</protein>
<dbReference type="SUPFAM" id="SSF56935">
    <property type="entry name" value="Porins"/>
    <property type="match status" value="1"/>
</dbReference>
<organism evidence="20 21">
    <name type="scientific">Gluconacetobacter liquefaciens</name>
    <name type="common">Acetobacter liquefaciens</name>
    <dbReference type="NCBI Taxonomy" id="89584"/>
    <lineage>
        <taxon>Bacteria</taxon>
        <taxon>Pseudomonadati</taxon>
        <taxon>Pseudomonadota</taxon>
        <taxon>Alphaproteobacteria</taxon>
        <taxon>Acetobacterales</taxon>
        <taxon>Acetobacteraceae</taxon>
        <taxon>Gluconacetobacter</taxon>
    </lineage>
</organism>
<dbReference type="InterPro" id="IPR000531">
    <property type="entry name" value="Beta-barrel_TonB"/>
</dbReference>
<dbReference type="PANTHER" id="PTHR32552">
    <property type="entry name" value="FERRICHROME IRON RECEPTOR-RELATED"/>
    <property type="match status" value="1"/>
</dbReference>
<dbReference type="InterPro" id="IPR012910">
    <property type="entry name" value="Plug_dom"/>
</dbReference>
<evidence type="ECO:0000256" key="11">
    <source>
        <dbReference type="ARBA" id="ARBA00023136"/>
    </source>
</evidence>
<dbReference type="InterPro" id="IPR036942">
    <property type="entry name" value="Beta-barrel_TonB_sf"/>
</dbReference>
<evidence type="ECO:0000256" key="6">
    <source>
        <dbReference type="ARBA" id="ARBA00022692"/>
    </source>
</evidence>
<evidence type="ECO:0000259" key="17">
    <source>
        <dbReference type="Pfam" id="PF00593"/>
    </source>
</evidence>
<dbReference type="Proteomes" id="UP000562982">
    <property type="component" value="Unassembled WGS sequence"/>
</dbReference>
<dbReference type="NCBIfam" id="TIGR01783">
    <property type="entry name" value="TonB-siderophor"/>
    <property type="match status" value="1"/>
</dbReference>
<dbReference type="EMBL" id="QQAW01000008">
    <property type="protein sequence ID" value="RDI36752.1"/>
    <property type="molecule type" value="Genomic_DNA"/>
</dbReference>
<evidence type="ECO:0000256" key="10">
    <source>
        <dbReference type="ARBA" id="ARBA00023077"/>
    </source>
</evidence>
<proteinExistence type="inferred from homology"/>
<evidence type="ECO:0000256" key="8">
    <source>
        <dbReference type="ARBA" id="ARBA00023004"/>
    </source>
</evidence>
<dbReference type="OrthoDB" id="9760333at2"/>
<feature type="chain" id="PRO_5044585205" evidence="16">
    <location>
        <begin position="37"/>
        <end position="852"/>
    </location>
</feature>
<reference evidence="19 22" key="2">
    <citation type="submission" date="2020-04" db="EMBL/GenBank/DDBJ databases">
        <title>Description of novel Gluconacetobacter.</title>
        <authorList>
            <person name="Sombolestani A."/>
        </authorList>
    </citation>
    <scope>NUCLEOTIDE SEQUENCE [LARGE SCALE GENOMIC DNA]</scope>
    <source>
        <strain evidence="19 22">LMG 1382</strain>
    </source>
</reference>
<dbReference type="AlphaFoldDB" id="A0A370FYY7"/>
<dbReference type="GO" id="GO:0015344">
    <property type="term" value="F:siderophore uptake transmembrane transporter activity"/>
    <property type="evidence" value="ECO:0007669"/>
    <property type="project" value="TreeGrafter"/>
</dbReference>
<keyword evidence="8" id="KW-0408">Iron</keyword>
<feature type="signal peptide" evidence="16">
    <location>
        <begin position="1"/>
        <end position="36"/>
    </location>
</feature>
<evidence type="ECO:0000313" key="22">
    <source>
        <dbReference type="Proteomes" id="UP000562982"/>
    </source>
</evidence>
<dbReference type="GO" id="GO:0015891">
    <property type="term" value="P:siderophore transport"/>
    <property type="evidence" value="ECO:0007669"/>
    <property type="project" value="InterPro"/>
</dbReference>
<evidence type="ECO:0000256" key="16">
    <source>
        <dbReference type="SAM" id="SignalP"/>
    </source>
</evidence>
<gene>
    <name evidence="20" type="ORF">C7453_10843</name>
    <name evidence="19" type="ORF">HLH32_12615</name>
</gene>
<keyword evidence="3 14" id="KW-0813">Transport</keyword>
<dbReference type="RefSeq" id="WP_114728112.1">
    <property type="nucleotide sequence ID" value="NZ_BJMI01000017.1"/>
</dbReference>
<evidence type="ECO:0000256" key="3">
    <source>
        <dbReference type="ARBA" id="ARBA00022448"/>
    </source>
</evidence>
<keyword evidence="6 14" id="KW-0812">Transmembrane</keyword>
<dbReference type="GO" id="GO:0009279">
    <property type="term" value="C:cell outer membrane"/>
    <property type="evidence" value="ECO:0007669"/>
    <property type="project" value="UniProtKB-SubCell"/>
</dbReference>
<evidence type="ECO:0000256" key="14">
    <source>
        <dbReference type="PROSITE-ProRule" id="PRU01360"/>
    </source>
</evidence>
<evidence type="ECO:0000313" key="19">
    <source>
        <dbReference type="EMBL" id="MBB2187210.1"/>
    </source>
</evidence>
<keyword evidence="11 14" id="KW-0472">Membrane</keyword>